<comment type="caution">
    <text evidence="17">The sequence shown here is derived from an EMBL/GenBank/DDBJ whole genome shotgun (WGS) entry which is preliminary data.</text>
</comment>
<dbReference type="Gene3D" id="3.40.50.150">
    <property type="entry name" value="Vaccinia Virus protein VP39"/>
    <property type="match status" value="1"/>
</dbReference>
<dbReference type="Pfam" id="PF22458">
    <property type="entry name" value="RsmF-B_ferredox"/>
    <property type="match status" value="1"/>
</dbReference>
<dbReference type="InterPro" id="IPR054728">
    <property type="entry name" value="RsmB-like_ferredoxin"/>
</dbReference>
<keyword evidence="6" id="KW-0698">rRNA processing</keyword>
<dbReference type="Gene3D" id="3.30.70.1170">
    <property type="entry name" value="Sun protein, domain 3"/>
    <property type="match status" value="1"/>
</dbReference>
<sequence length="469" mass="50503">MNLPSRPRQPSRAATAASNNTGPSLSAQLVAVARALQEVRQGQSARAVLGGVEPALRAGVQALLMDVLRVLGTAEAVRAELAPRKPASAVDALLCTSLALLLPEVPRYDAFTVVNQAVDAAKKRSATKSQSAFINGCLRSFLRERDDLLRAVAQEPVAQYNHPQWWLKRLQQDYPQDWQAIVAANNAQAPMALRVNLQRCSRADYLALLDEAGIEAVVGVGEAGLVLTRGVPVDQLPQFAQGWVSVQDSAAQMAAPLLLDGLQPHDGRALHVLDACAAPGGKTAHLLEAATAQRPIDMVALEIDAKRAERIGDTLARLSLQADVVVASGSEVASWLPAVQARHGVQQFDAILLDAPCSASGIVRRQPDVRWLRRATDIGQLAAIQRQLLEALWPLVVPGGRLLYCTCSVFHEEGEGQVTQFLGRHPDAQRLPAPGHLLPQLREAGHNSLGSLARDHDGFYYALLHKPLR</sequence>
<dbReference type="SUPFAM" id="SSF53335">
    <property type="entry name" value="S-adenosyl-L-methionine-dependent methyltransferases"/>
    <property type="match status" value="1"/>
</dbReference>
<evidence type="ECO:0000313" key="18">
    <source>
        <dbReference type="Proteomes" id="UP001199260"/>
    </source>
</evidence>
<reference evidence="17 18" key="1">
    <citation type="submission" date="2021-11" db="EMBL/GenBank/DDBJ databases">
        <title>Genome sequence.</title>
        <authorList>
            <person name="Sun Q."/>
        </authorList>
    </citation>
    <scope>NUCLEOTIDE SEQUENCE [LARGE SCALE GENOMIC DNA]</scope>
    <source>
        <strain evidence="17 18">KCTC 12005</strain>
    </source>
</reference>
<evidence type="ECO:0000256" key="7">
    <source>
        <dbReference type="ARBA" id="ARBA00022603"/>
    </source>
</evidence>
<evidence type="ECO:0000256" key="15">
    <source>
        <dbReference type="SAM" id="MobiDB-lite"/>
    </source>
</evidence>
<comment type="subcellular location">
    <subcellularLocation>
        <location evidence="2">Cytoplasm</location>
    </subcellularLocation>
</comment>
<accession>A0AAW4XUZ3</accession>
<keyword evidence="18" id="KW-1185">Reference proteome</keyword>
<keyword evidence="5" id="KW-0963">Cytoplasm</keyword>
<keyword evidence="9 14" id="KW-0949">S-adenosyl-L-methionine</keyword>
<evidence type="ECO:0000256" key="5">
    <source>
        <dbReference type="ARBA" id="ARBA00022490"/>
    </source>
</evidence>
<feature type="binding site" evidence="14">
    <location>
        <position position="302"/>
    </location>
    <ligand>
        <name>S-adenosyl-L-methionine</name>
        <dbReference type="ChEBI" id="CHEBI:59789"/>
    </ligand>
</feature>
<dbReference type="PROSITE" id="PS51686">
    <property type="entry name" value="SAM_MT_RSMB_NOP"/>
    <property type="match status" value="1"/>
</dbReference>
<protein>
    <recommendedName>
        <fullName evidence="4">16S rRNA (cytosine(967)-C(5))-methyltransferase</fullName>
        <ecNumber evidence="4">2.1.1.176</ecNumber>
    </recommendedName>
    <alternativeName>
        <fullName evidence="11">16S rRNA m5C967 methyltransferase</fullName>
    </alternativeName>
    <alternativeName>
        <fullName evidence="12">rRNA (cytosine-C(5)-)-methyltransferase RsmB</fullName>
    </alternativeName>
</protein>
<evidence type="ECO:0000256" key="11">
    <source>
        <dbReference type="ARBA" id="ARBA00030399"/>
    </source>
</evidence>
<dbReference type="EC" id="2.1.1.176" evidence="4"/>
<dbReference type="InterPro" id="IPR023267">
    <property type="entry name" value="RCMT"/>
</dbReference>
<evidence type="ECO:0000256" key="13">
    <source>
        <dbReference type="ARBA" id="ARBA00047283"/>
    </source>
</evidence>
<feature type="region of interest" description="Disordered" evidence="15">
    <location>
        <begin position="1"/>
        <end position="21"/>
    </location>
</feature>
<dbReference type="InterPro" id="IPR006027">
    <property type="entry name" value="NusB_RsmB_TIM44"/>
</dbReference>
<dbReference type="GO" id="GO:0005737">
    <property type="term" value="C:cytoplasm"/>
    <property type="evidence" value="ECO:0007669"/>
    <property type="project" value="UniProtKB-SubCell"/>
</dbReference>
<organism evidence="17 18">
    <name type="scientific">Comamonas koreensis</name>
    <dbReference type="NCBI Taxonomy" id="160825"/>
    <lineage>
        <taxon>Bacteria</taxon>
        <taxon>Pseudomonadati</taxon>
        <taxon>Pseudomonadota</taxon>
        <taxon>Betaproteobacteria</taxon>
        <taxon>Burkholderiales</taxon>
        <taxon>Comamonadaceae</taxon>
        <taxon>Comamonas</taxon>
    </lineage>
</organism>
<comment type="function">
    <text evidence="1">Specifically methylates the cytosine at position 967 (m5C967) of 16S rRNA.</text>
</comment>
<dbReference type="Pfam" id="PF01189">
    <property type="entry name" value="Methyltr_RsmB-F"/>
    <property type="match status" value="1"/>
</dbReference>
<evidence type="ECO:0000256" key="6">
    <source>
        <dbReference type="ARBA" id="ARBA00022552"/>
    </source>
</evidence>
<dbReference type="Gene3D" id="1.10.287.730">
    <property type="entry name" value="Helix hairpin bin"/>
    <property type="match status" value="1"/>
</dbReference>
<evidence type="ECO:0000256" key="2">
    <source>
        <dbReference type="ARBA" id="ARBA00004496"/>
    </source>
</evidence>
<comment type="catalytic activity">
    <reaction evidence="13">
        <text>cytidine(967) in 16S rRNA + S-adenosyl-L-methionine = 5-methylcytidine(967) in 16S rRNA + S-adenosyl-L-homocysteine + H(+)</text>
        <dbReference type="Rhea" id="RHEA:42748"/>
        <dbReference type="Rhea" id="RHEA-COMP:10219"/>
        <dbReference type="Rhea" id="RHEA-COMP:10220"/>
        <dbReference type="ChEBI" id="CHEBI:15378"/>
        <dbReference type="ChEBI" id="CHEBI:57856"/>
        <dbReference type="ChEBI" id="CHEBI:59789"/>
        <dbReference type="ChEBI" id="CHEBI:74483"/>
        <dbReference type="ChEBI" id="CHEBI:82748"/>
        <dbReference type="EC" id="2.1.1.176"/>
    </reaction>
</comment>
<proteinExistence type="inferred from homology"/>
<dbReference type="InterPro" id="IPR049560">
    <property type="entry name" value="MeTrfase_RsmB-F_NOP2_cat"/>
</dbReference>
<dbReference type="Gene3D" id="1.10.940.10">
    <property type="entry name" value="NusB-like"/>
    <property type="match status" value="1"/>
</dbReference>
<feature type="binding site" evidence="14">
    <location>
        <position position="354"/>
    </location>
    <ligand>
        <name>S-adenosyl-L-methionine</name>
        <dbReference type="ChEBI" id="CHEBI:59789"/>
    </ligand>
</feature>
<evidence type="ECO:0000256" key="1">
    <source>
        <dbReference type="ARBA" id="ARBA00002724"/>
    </source>
</evidence>
<dbReference type="AlphaFoldDB" id="A0AAW4XUZ3"/>
<comment type="similarity">
    <text evidence="3 14">Belongs to the class I-like SAM-binding methyltransferase superfamily. RsmB/NOP family.</text>
</comment>
<dbReference type="Pfam" id="PF01029">
    <property type="entry name" value="NusB"/>
    <property type="match status" value="1"/>
</dbReference>
<evidence type="ECO:0000256" key="4">
    <source>
        <dbReference type="ARBA" id="ARBA00012140"/>
    </source>
</evidence>
<dbReference type="GO" id="GO:0003723">
    <property type="term" value="F:RNA binding"/>
    <property type="evidence" value="ECO:0007669"/>
    <property type="project" value="UniProtKB-UniRule"/>
</dbReference>
<evidence type="ECO:0000256" key="10">
    <source>
        <dbReference type="ARBA" id="ARBA00022884"/>
    </source>
</evidence>
<keyword evidence="7 14" id="KW-0489">Methyltransferase</keyword>
<dbReference type="InterPro" id="IPR001678">
    <property type="entry name" value="MeTrfase_RsmB-F_NOP2_dom"/>
</dbReference>
<keyword evidence="8 14" id="KW-0808">Transferase</keyword>
<name>A0AAW4XUZ3_9BURK</name>
<dbReference type="RefSeq" id="WP_230773225.1">
    <property type="nucleotide sequence ID" value="NZ_JAJNCT010000008.1"/>
</dbReference>
<dbReference type="PANTHER" id="PTHR22807:SF61">
    <property type="entry name" value="NOL1_NOP2_SUN FAMILY PROTEIN _ ANTITERMINATION NUSB DOMAIN-CONTAINING PROTEIN"/>
    <property type="match status" value="1"/>
</dbReference>
<dbReference type="InterPro" id="IPR029063">
    <property type="entry name" value="SAM-dependent_MTases_sf"/>
</dbReference>
<evidence type="ECO:0000256" key="9">
    <source>
        <dbReference type="ARBA" id="ARBA00022691"/>
    </source>
</evidence>
<feature type="domain" description="SAM-dependent MTase RsmB/NOP-type" evidence="16">
    <location>
        <begin position="181"/>
        <end position="467"/>
    </location>
</feature>
<dbReference type="EMBL" id="JAJNCT010000008">
    <property type="protein sequence ID" value="MCD2165046.1"/>
    <property type="molecule type" value="Genomic_DNA"/>
</dbReference>
<feature type="binding site" evidence="14">
    <location>
        <begin position="276"/>
        <end position="282"/>
    </location>
    <ligand>
        <name>S-adenosyl-L-methionine</name>
        <dbReference type="ChEBI" id="CHEBI:59789"/>
    </ligand>
</feature>
<evidence type="ECO:0000256" key="3">
    <source>
        <dbReference type="ARBA" id="ARBA00007494"/>
    </source>
</evidence>
<evidence type="ECO:0000256" key="14">
    <source>
        <dbReference type="PROSITE-ProRule" id="PRU01023"/>
    </source>
</evidence>
<dbReference type="PROSITE" id="PS01153">
    <property type="entry name" value="NOL1_NOP2_SUN"/>
    <property type="match status" value="1"/>
</dbReference>
<keyword evidence="10 14" id="KW-0694">RNA-binding</keyword>
<dbReference type="GO" id="GO:0008649">
    <property type="term" value="F:rRNA methyltransferase activity"/>
    <property type="evidence" value="ECO:0007669"/>
    <property type="project" value="InterPro"/>
</dbReference>
<dbReference type="InterPro" id="IPR018314">
    <property type="entry name" value="RsmB/NOL1/NOP2-like_CS"/>
</dbReference>
<dbReference type="PANTHER" id="PTHR22807">
    <property type="entry name" value="NOP2 YEAST -RELATED NOL1/NOP2/FMU SUN DOMAIN-CONTAINING"/>
    <property type="match status" value="1"/>
</dbReference>
<feature type="active site" description="Nucleophile" evidence="14">
    <location>
        <position position="407"/>
    </location>
</feature>
<evidence type="ECO:0000313" key="17">
    <source>
        <dbReference type="EMBL" id="MCD2165046.1"/>
    </source>
</evidence>
<comment type="caution">
    <text evidence="14">Lacks conserved residue(s) required for the propagation of feature annotation.</text>
</comment>
<dbReference type="NCBIfam" id="TIGR00563">
    <property type="entry name" value="rsmB"/>
    <property type="match status" value="1"/>
</dbReference>
<dbReference type="InterPro" id="IPR035926">
    <property type="entry name" value="NusB-like_sf"/>
</dbReference>
<dbReference type="PRINTS" id="PR02008">
    <property type="entry name" value="RCMTFAMILY"/>
</dbReference>
<dbReference type="SUPFAM" id="SSF48013">
    <property type="entry name" value="NusB-like"/>
    <property type="match status" value="1"/>
</dbReference>
<evidence type="ECO:0000259" key="16">
    <source>
        <dbReference type="PROSITE" id="PS51686"/>
    </source>
</evidence>
<dbReference type="GO" id="GO:0006355">
    <property type="term" value="P:regulation of DNA-templated transcription"/>
    <property type="evidence" value="ECO:0007669"/>
    <property type="project" value="InterPro"/>
</dbReference>
<evidence type="ECO:0000256" key="12">
    <source>
        <dbReference type="ARBA" id="ARBA00031088"/>
    </source>
</evidence>
<gene>
    <name evidence="17" type="primary">rsmB</name>
    <name evidence="17" type="ORF">LPW39_07865</name>
</gene>
<evidence type="ECO:0000256" key="8">
    <source>
        <dbReference type="ARBA" id="ARBA00022679"/>
    </source>
</evidence>
<dbReference type="Proteomes" id="UP001199260">
    <property type="component" value="Unassembled WGS sequence"/>
</dbReference>
<dbReference type="InterPro" id="IPR004573">
    <property type="entry name" value="rRNA_ssu_MeTfrase_B"/>
</dbReference>
<dbReference type="CDD" id="cd02440">
    <property type="entry name" value="AdoMet_MTases"/>
    <property type="match status" value="1"/>
</dbReference>
<dbReference type="NCBIfam" id="NF008149">
    <property type="entry name" value="PRK10901.1"/>
    <property type="match status" value="1"/>
</dbReference>